<dbReference type="Gene3D" id="1.10.10.10">
    <property type="entry name" value="Winged helix-like DNA-binding domain superfamily/Winged helix DNA-binding domain"/>
    <property type="match status" value="1"/>
</dbReference>
<dbReference type="Gene3D" id="3.40.50.300">
    <property type="entry name" value="P-loop containing nucleotide triphosphate hydrolases"/>
    <property type="match status" value="1"/>
</dbReference>
<comment type="catalytic activity">
    <reaction evidence="9">
        <text>L-threonyl-[protein] + ATP = O-phospho-L-threonyl-[protein] + ADP + H(+)</text>
        <dbReference type="Rhea" id="RHEA:46608"/>
        <dbReference type="Rhea" id="RHEA-COMP:11060"/>
        <dbReference type="Rhea" id="RHEA-COMP:11605"/>
        <dbReference type="ChEBI" id="CHEBI:15378"/>
        <dbReference type="ChEBI" id="CHEBI:30013"/>
        <dbReference type="ChEBI" id="CHEBI:30616"/>
        <dbReference type="ChEBI" id="CHEBI:61977"/>
        <dbReference type="ChEBI" id="CHEBI:456216"/>
        <dbReference type="EC" id="2.7.11.1"/>
    </reaction>
</comment>
<dbReference type="Pfam" id="PF12799">
    <property type="entry name" value="LRR_4"/>
    <property type="match status" value="4"/>
</dbReference>
<dbReference type="PRINTS" id="PR00449">
    <property type="entry name" value="RASTRNSFRMNG"/>
</dbReference>
<gene>
    <name evidence="13" type="ORF">J1836_011755</name>
</gene>
<dbReference type="InterPro" id="IPR020859">
    <property type="entry name" value="ROC"/>
</dbReference>
<keyword evidence="4" id="KW-0808">Transferase</keyword>
<organism evidence="13">
    <name type="scientific">Thiothrix fructosivorans</name>
    <dbReference type="NCBI Taxonomy" id="111770"/>
    <lineage>
        <taxon>Bacteria</taxon>
        <taxon>Pseudomonadati</taxon>
        <taxon>Pseudomonadota</taxon>
        <taxon>Gammaproteobacteria</taxon>
        <taxon>Thiotrichales</taxon>
        <taxon>Thiotrichaceae</taxon>
        <taxon>Thiothrix</taxon>
    </lineage>
</organism>
<dbReference type="SUPFAM" id="SSF52200">
    <property type="entry name" value="Toll/Interleukin receptor TIR domain"/>
    <property type="match status" value="1"/>
</dbReference>
<dbReference type="InterPro" id="IPR001611">
    <property type="entry name" value="Leu-rich_rpt"/>
</dbReference>
<comment type="catalytic activity">
    <reaction evidence="10">
        <text>L-seryl-[protein] + ATP = O-phospho-L-seryl-[protein] + ADP + H(+)</text>
        <dbReference type="Rhea" id="RHEA:17989"/>
        <dbReference type="Rhea" id="RHEA-COMP:9863"/>
        <dbReference type="Rhea" id="RHEA-COMP:11604"/>
        <dbReference type="ChEBI" id="CHEBI:15378"/>
        <dbReference type="ChEBI" id="CHEBI:29999"/>
        <dbReference type="ChEBI" id="CHEBI:30616"/>
        <dbReference type="ChEBI" id="CHEBI:83421"/>
        <dbReference type="ChEBI" id="CHEBI:456216"/>
        <dbReference type="EC" id="2.7.11.1"/>
    </reaction>
</comment>
<keyword evidence="5" id="KW-0677">Repeat</keyword>
<dbReference type="InterPro" id="IPR000157">
    <property type="entry name" value="TIR_dom"/>
</dbReference>
<evidence type="ECO:0000256" key="9">
    <source>
        <dbReference type="ARBA" id="ARBA00047899"/>
    </source>
</evidence>
<dbReference type="InterPro" id="IPR025875">
    <property type="entry name" value="Leu-rich_rpt_4"/>
</dbReference>
<dbReference type="Gene3D" id="3.80.10.10">
    <property type="entry name" value="Ribonuclease Inhibitor"/>
    <property type="match status" value="2"/>
</dbReference>
<evidence type="ECO:0000256" key="5">
    <source>
        <dbReference type="ARBA" id="ARBA00022737"/>
    </source>
</evidence>
<evidence type="ECO:0000256" key="4">
    <source>
        <dbReference type="ARBA" id="ARBA00022679"/>
    </source>
</evidence>
<evidence type="ECO:0000259" key="12">
    <source>
        <dbReference type="PROSITE" id="PS51424"/>
    </source>
</evidence>
<dbReference type="GO" id="GO:0004674">
    <property type="term" value="F:protein serine/threonine kinase activity"/>
    <property type="evidence" value="ECO:0007669"/>
    <property type="project" value="UniProtKB-KW"/>
</dbReference>
<keyword evidence="8" id="KW-0067">ATP-binding</keyword>
<evidence type="ECO:0000256" key="8">
    <source>
        <dbReference type="ARBA" id="ARBA00022840"/>
    </source>
</evidence>
<dbReference type="PANTHER" id="PTHR47566:SF1">
    <property type="entry name" value="PROTEIN NUD1"/>
    <property type="match status" value="1"/>
</dbReference>
<accession>A0A8B0SD93</accession>
<sequence length="1053" mass="120254">MMSMTPSPLEIALERIEECRRTHSTELDLSGLGLEEIPEAVFELTWLEKLDVSGDSENWTKANIREIPETILRLDSLTKFYFQLNQIDDISPIRGLLRLQLLDCRANQISELAPLCGLLQLHSLDCALNQIQDLSSLSGLLQLQSLDCGSNKISDLSPLNSLLKLQSIHCPTNQIDSLKPLGNLRLIQSLDCSFNQIGDLSPLSDLTRLQFLDCSLNQISDLSPLNNLSQLQSLNCSGNQVCDLSPLSNLLTLRSIDCHFNEISDLSPLSSLPALQLLYCRHTQVNDLSPLRSLTTLQTLGCSYNQISDLSPLSSLSQLQSLSCDGNKINNLIPLSSLSRLQSLSCENNEIGNLMPLRDLPRLRSLYCSYNQIRHLLPIQDFILSGQMEALCLYRNPVCGIPSALLGSNEHEACEENLRNYWLDLANGSEKQRQLKVQLVGNGRVGKTTLAYALERKRASSESFKSTHGIIIKEIQQALDSEEKPVTLQLWDFGGQEIYHATHRLFLSDDCLYLLLWAEETEEHPDETRHPVSYWLELIHDLAPNSQVIIVKNQIDRSDRLPTRPAELTEDMPGIKQIRQEVKISAMQYRGMPTLRGAIESVIEELKHKVCLELPTSWLQVQHELKQLDQNTIPFTHFKQLCIKAGIDHAEWFVGYLHKTGVLFYQEGAFQDQIILNQDWVIKAVYRIFDPDDQRSFIEDDLKGHFKGRHAKIVWSEVDEIERNIYLDFMRNCGICYEPNRKHDTPFADRIFIIPALLPESSTAKTVWGNTRADDWKLDIVYPFLHRSIIERIILRLGETYQGEPWRTGIFCNTEYGQVLLECTYRDKQQSTQGQLNFHLRGNQLAPLVYALRKLVSEISPHRRYQEFLQQGKTNRAALPEFKAAEENFSSRLDPIEPTKTLKLFISYSRVDRDHKLTLEKHLRLIKEALKHQVKLDIWSDHLMDAGEGVNDQILPELRSADLILLLVSPDFLDPERYSCRVELPIALERHEKEGIPVAPVIIRHTHWQARLGHLTVPTKENANPLEDWSSADKFWGSVQSGIHTKIEKLLKT</sequence>
<dbReference type="PROSITE" id="PS50104">
    <property type="entry name" value="TIR"/>
    <property type="match status" value="1"/>
</dbReference>
<dbReference type="SUPFAM" id="SSF52058">
    <property type="entry name" value="L domain-like"/>
    <property type="match status" value="2"/>
</dbReference>
<dbReference type="InterPro" id="IPR032675">
    <property type="entry name" value="LRR_dom_sf"/>
</dbReference>
<dbReference type="Gene3D" id="3.30.70.1390">
    <property type="entry name" value="ROC domain from the Parkinson's disease-associated leucine-rich repeat kinase 2"/>
    <property type="match status" value="1"/>
</dbReference>
<evidence type="ECO:0000256" key="6">
    <source>
        <dbReference type="ARBA" id="ARBA00022741"/>
    </source>
</evidence>
<dbReference type="SMART" id="SM00365">
    <property type="entry name" value="LRR_SD22"/>
    <property type="match status" value="8"/>
</dbReference>
<dbReference type="PANTHER" id="PTHR47566">
    <property type="match status" value="1"/>
</dbReference>
<dbReference type="PROSITE" id="PS51419">
    <property type="entry name" value="RAB"/>
    <property type="match status" value="1"/>
</dbReference>
<dbReference type="PROSITE" id="PS51450">
    <property type="entry name" value="LRR"/>
    <property type="match status" value="8"/>
</dbReference>
<feature type="domain" description="TIR" evidence="11">
    <location>
        <begin position="900"/>
        <end position="1043"/>
    </location>
</feature>
<dbReference type="EC" id="2.7.11.1" evidence="1"/>
<evidence type="ECO:0000256" key="1">
    <source>
        <dbReference type="ARBA" id="ARBA00012513"/>
    </source>
</evidence>
<protein>
    <recommendedName>
        <fullName evidence="1">non-specific serine/threonine protein kinase</fullName>
        <ecNumber evidence="1">2.7.11.1</ecNumber>
    </recommendedName>
</protein>
<dbReference type="Gene3D" id="3.40.50.10140">
    <property type="entry name" value="Toll/interleukin-1 receptor homology (TIR) domain"/>
    <property type="match status" value="1"/>
</dbReference>
<dbReference type="InterPro" id="IPR035897">
    <property type="entry name" value="Toll_tir_struct_dom_sf"/>
</dbReference>
<dbReference type="PROSITE" id="PS51424">
    <property type="entry name" value="ROC"/>
    <property type="match status" value="1"/>
</dbReference>
<keyword evidence="6" id="KW-0547">Nucleotide-binding</keyword>
<dbReference type="InterPro" id="IPR027417">
    <property type="entry name" value="P-loop_NTPase"/>
</dbReference>
<evidence type="ECO:0000256" key="7">
    <source>
        <dbReference type="ARBA" id="ARBA00022777"/>
    </source>
</evidence>
<dbReference type="InterPro" id="IPR036388">
    <property type="entry name" value="WH-like_DNA-bd_sf"/>
</dbReference>
<evidence type="ECO:0000256" key="3">
    <source>
        <dbReference type="ARBA" id="ARBA00022614"/>
    </source>
</evidence>
<evidence type="ECO:0000313" key="13">
    <source>
        <dbReference type="EMBL" id="QTX09316.1"/>
    </source>
</evidence>
<feature type="domain" description="Roc" evidence="12">
    <location>
        <begin position="428"/>
        <end position="606"/>
    </location>
</feature>
<reference evidence="13" key="1">
    <citation type="submission" date="2021-04" db="EMBL/GenBank/DDBJ databases">
        <title>Complete Genome and methylome analysis of Thiothrix fructosivorans ATCC 49748.</title>
        <authorList>
            <person name="Fomenkov A."/>
            <person name="Sun L."/>
            <person name="Vincze T."/>
            <person name="Grabovich M.Y."/>
            <person name="Roberts R.J."/>
        </authorList>
    </citation>
    <scope>NUCLEOTIDE SEQUENCE</scope>
    <source>
        <strain evidence="13">ATCC 49748</strain>
    </source>
</reference>
<dbReference type="InterPro" id="IPR032171">
    <property type="entry name" value="COR-A"/>
</dbReference>
<evidence type="ECO:0000256" key="10">
    <source>
        <dbReference type="ARBA" id="ARBA00048679"/>
    </source>
</evidence>
<dbReference type="AlphaFoldDB" id="A0A8B0SD93"/>
<name>A0A8B0SD93_9GAMM</name>
<dbReference type="EMBL" id="CP072748">
    <property type="protein sequence ID" value="QTX09316.1"/>
    <property type="molecule type" value="Genomic_DNA"/>
</dbReference>
<dbReference type="GO" id="GO:0035591">
    <property type="term" value="F:signaling adaptor activity"/>
    <property type="evidence" value="ECO:0007669"/>
    <property type="project" value="TreeGrafter"/>
</dbReference>
<keyword evidence="3" id="KW-0433">Leucine-rich repeat</keyword>
<dbReference type="Pfam" id="PF08477">
    <property type="entry name" value="Roc"/>
    <property type="match status" value="1"/>
</dbReference>
<dbReference type="GO" id="GO:0007165">
    <property type="term" value="P:signal transduction"/>
    <property type="evidence" value="ECO:0007669"/>
    <property type="project" value="InterPro"/>
</dbReference>
<keyword evidence="2" id="KW-0723">Serine/threonine-protein kinase</keyword>
<keyword evidence="7" id="KW-0418">Kinase</keyword>
<dbReference type="Pfam" id="PF16095">
    <property type="entry name" value="COR-A"/>
    <property type="match status" value="1"/>
</dbReference>
<proteinExistence type="predicted"/>
<evidence type="ECO:0000259" key="11">
    <source>
        <dbReference type="PROSITE" id="PS50104"/>
    </source>
</evidence>
<dbReference type="SUPFAM" id="SSF52540">
    <property type="entry name" value="P-loop containing nucleoside triphosphate hydrolases"/>
    <property type="match status" value="1"/>
</dbReference>
<evidence type="ECO:0000256" key="2">
    <source>
        <dbReference type="ARBA" id="ARBA00022527"/>
    </source>
</evidence>
<dbReference type="Pfam" id="PF13676">
    <property type="entry name" value="TIR_2"/>
    <property type="match status" value="1"/>
</dbReference>
<dbReference type="GO" id="GO:0005524">
    <property type="term" value="F:ATP binding"/>
    <property type="evidence" value="ECO:0007669"/>
    <property type="project" value="UniProtKB-KW"/>
</dbReference>
<dbReference type="InterPro" id="IPR052574">
    <property type="entry name" value="CDIRP"/>
</dbReference>